<keyword evidence="2" id="KW-1185">Reference proteome</keyword>
<gene>
    <name evidence="1" type="ORF">B6A14_05055</name>
</gene>
<reference evidence="1 2" key="1">
    <citation type="submission" date="2017-03" db="EMBL/GenBank/DDBJ databases">
        <title>New species Polynucleobacter sp. MWH-EgelM1-30-B4.</title>
        <authorList>
            <person name="Hahn M.W."/>
        </authorList>
    </citation>
    <scope>NUCLEOTIDE SEQUENCE [LARGE SCALE GENOMIC DNA]</scope>
    <source>
        <strain evidence="1 2">MWH-EgelM1-30-B4</strain>
    </source>
</reference>
<sequence>MYKTIGILTTFFTLLFYGMTGMAQNQTAVVKVSYAWLPGKLIPNEFALVDGTWSNSSIRECVSKCSAQRTCSGFSIKKIYGDAWQSGCKDGTCDQKTECHAKGPQGSVEYWLPNDQQIRVPKVDAGSNAWIQMWGTILKNSH</sequence>
<comment type="caution">
    <text evidence="1">The sequence shown here is derived from an EMBL/GenBank/DDBJ whole genome shotgun (WGS) entry which is preliminary data.</text>
</comment>
<dbReference type="AlphaFoldDB" id="A0A210RW00"/>
<dbReference type="RefSeq" id="WP_087909380.1">
    <property type="nucleotide sequence ID" value="NZ_NAIA01000003.1"/>
</dbReference>
<dbReference type="Proteomes" id="UP000196880">
    <property type="component" value="Unassembled WGS sequence"/>
</dbReference>
<dbReference type="EMBL" id="NAIA01000003">
    <property type="protein sequence ID" value="OWF65183.1"/>
    <property type="molecule type" value="Genomic_DNA"/>
</dbReference>
<name>A0A210RW00_9BURK</name>
<protein>
    <submittedName>
        <fullName evidence="1">Uncharacterized protein</fullName>
    </submittedName>
</protein>
<organism evidence="1 2">
    <name type="scientific">Polynucleobacter hirudinilacicola</name>
    <dbReference type="NCBI Taxonomy" id="1743166"/>
    <lineage>
        <taxon>Bacteria</taxon>
        <taxon>Pseudomonadati</taxon>
        <taxon>Pseudomonadota</taxon>
        <taxon>Betaproteobacteria</taxon>
        <taxon>Burkholderiales</taxon>
        <taxon>Burkholderiaceae</taxon>
        <taxon>Polynucleobacter</taxon>
    </lineage>
</organism>
<proteinExistence type="predicted"/>
<accession>A0A210RW00</accession>
<evidence type="ECO:0000313" key="1">
    <source>
        <dbReference type="EMBL" id="OWF65183.1"/>
    </source>
</evidence>
<evidence type="ECO:0000313" key="2">
    <source>
        <dbReference type="Proteomes" id="UP000196880"/>
    </source>
</evidence>